<dbReference type="AlphaFoldDB" id="A0A378LU94"/>
<evidence type="ECO:0000256" key="3">
    <source>
        <dbReference type="PIRSR" id="PIRSR603782-1"/>
    </source>
</evidence>
<feature type="binding site" evidence="3">
    <location>
        <position position="89"/>
    </location>
    <ligand>
        <name>Cu cation</name>
        <dbReference type="ChEBI" id="CHEBI:23378"/>
    </ligand>
</feature>
<dbReference type="InterPro" id="IPR003782">
    <property type="entry name" value="SCO1/SenC"/>
</dbReference>
<dbReference type="Proteomes" id="UP000255297">
    <property type="component" value="Unassembled WGS sequence"/>
</dbReference>
<feature type="binding site" evidence="3">
    <location>
        <position position="85"/>
    </location>
    <ligand>
        <name>Cu cation</name>
        <dbReference type="ChEBI" id="CHEBI:23378"/>
    </ligand>
</feature>
<dbReference type="InterPro" id="IPR013766">
    <property type="entry name" value="Thioredoxin_domain"/>
</dbReference>
<evidence type="ECO:0000256" key="1">
    <source>
        <dbReference type="ARBA" id="ARBA00010996"/>
    </source>
</evidence>
<sequence>MSLKAKSVTFTVVVLLALAGLFSGIFVGQHIHFKKKIDTSTFNGTYLENPRQVNQFSLTGIDEKSFNNKNLKGNWTLMFFGFTNCGYVCPTTMAELSKMYRLLEEKGVKNLPRIVMVSIDPERDSPEKLRNYVTSFHPAFYGALGEEDSIKSMTREMGIAYAKVIEKGTNDPNNYDIQHSGALMLFNPNGELNAFFTSPHHADLLAKDYMLLASQ</sequence>
<feature type="binding site" evidence="3">
    <location>
        <position position="179"/>
    </location>
    <ligand>
        <name>Cu cation</name>
        <dbReference type="ChEBI" id="CHEBI:23378"/>
    </ligand>
</feature>
<feature type="domain" description="Thioredoxin" evidence="5">
    <location>
        <begin position="47"/>
        <end position="213"/>
    </location>
</feature>
<comment type="similarity">
    <text evidence="1">Belongs to the SCO1/2 family.</text>
</comment>
<dbReference type="GO" id="GO:0046872">
    <property type="term" value="F:metal ion binding"/>
    <property type="evidence" value="ECO:0007669"/>
    <property type="project" value="UniProtKB-KW"/>
</dbReference>
<evidence type="ECO:0000256" key="2">
    <source>
        <dbReference type="ARBA" id="ARBA00023008"/>
    </source>
</evidence>
<dbReference type="RefSeq" id="WP_031563461.1">
    <property type="nucleotide sequence ID" value="NZ_CAAAIS010000004.1"/>
</dbReference>
<dbReference type="STRING" id="1122170.GCA_000701265_02532"/>
<dbReference type="PANTHER" id="PTHR12151:SF25">
    <property type="entry name" value="LINALOOL DEHYDRATASE_ISOMERASE DOMAIN-CONTAINING PROTEIN"/>
    <property type="match status" value="1"/>
</dbReference>
<name>A0A378LU94_9GAMM</name>
<dbReference type="Gene3D" id="3.40.30.10">
    <property type="entry name" value="Glutaredoxin"/>
    <property type="match status" value="1"/>
</dbReference>
<evidence type="ECO:0000259" key="5">
    <source>
        <dbReference type="PROSITE" id="PS51352"/>
    </source>
</evidence>
<reference evidence="6 7" key="1">
    <citation type="submission" date="2018-06" db="EMBL/GenBank/DDBJ databases">
        <authorList>
            <consortium name="Pathogen Informatics"/>
            <person name="Doyle S."/>
        </authorList>
    </citation>
    <scope>NUCLEOTIDE SEQUENCE [LARGE SCALE GENOMIC DNA]</scope>
    <source>
        <strain evidence="6 7">NCTC11532</strain>
    </source>
</reference>
<gene>
    <name evidence="6" type="primary">ypmQ</name>
    <name evidence="6" type="ORF">NCTC11532_02524</name>
</gene>
<feature type="disulfide bond" description="Redox-active" evidence="4">
    <location>
        <begin position="85"/>
        <end position="89"/>
    </location>
</feature>
<dbReference type="CDD" id="cd02968">
    <property type="entry name" value="SCO"/>
    <property type="match status" value="1"/>
</dbReference>
<keyword evidence="2 3" id="KW-0186">Copper</keyword>
<keyword evidence="3" id="KW-0479">Metal-binding</keyword>
<protein>
    <submittedName>
        <fullName evidence="6">SCO1/SenC family protein</fullName>
    </submittedName>
</protein>
<organism evidence="6 7">
    <name type="scientific">Legionella wadsworthii</name>
    <dbReference type="NCBI Taxonomy" id="28088"/>
    <lineage>
        <taxon>Bacteria</taxon>
        <taxon>Pseudomonadati</taxon>
        <taxon>Pseudomonadota</taxon>
        <taxon>Gammaproteobacteria</taxon>
        <taxon>Legionellales</taxon>
        <taxon>Legionellaceae</taxon>
        <taxon>Legionella</taxon>
    </lineage>
</organism>
<evidence type="ECO:0000313" key="7">
    <source>
        <dbReference type="Proteomes" id="UP000255297"/>
    </source>
</evidence>
<evidence type="ECO:0000313" key="6">
    <source>
        <dbReference type="EMBL" id="STY30705.1"/>
    </source>
</evidence>
<dbReference type="OrthoDB" id="9790194at2"/>
<dbReference type="PANTHER" id="PTHR12151">
    <property type="entry name" value="ELECTRON TRANSPORT PROTIN SCO1/SENC FAMILY MEMBER"/>
    <property type="match status" value="1"/>
</dbReference>
<keyword evidence="7" id="KW-1185">Reference proteome</keyword>
<proteinExistence type="inferred from homology"/>
<dbReference type="PROSITE" id="PS51352">
    <property type="entry name" value="THIOREDOXIN_2"/>
    <property type="match status" value="1"/>
</dbReference>
<dbReference type="InterPro" id="IPR036249">
    <property type="entry name" value="Thioredoxin-like_sf"/>
</dbReference>
<evidence type="ECO:0000256" key="4">
    <source>
        <dbReference type="PIRSR" id="PIRSR603782-2"/>
    </source>
</evidence>
<dbReference type="Pfam" id="PF02630">
    <property type="entry name" value="SCO1-SenC"/>
    <property type="match status" value="1"/>
</dbReference>
<keyword evidence="4" id="KW-1015">Disulfide bond</keyword>
<accession>A0A378LU94</accession>
<dbReference type="SUPFAM" id="SSF52833">
    <property type="entry name" value="Thioredoxin-like"/>
    <property type="match status" value="1"/>
</dbReference>
<dbReference type="EMBL" id="UGPB01000001">
    <property type="protein sequence ID" value="STY30705.1"/>
    <property type="molecule type" value="Genomic_DNA"/>
</dbReference>